<dbReference type="SUPFAM" id="SSF88659">
    <property type="entry name" value="Sigma3 and sigma4 domains of RNA polymerase sigma factors"/>
    <property type="match status" value="1"/>
</dbReference>
<evidence type="ECO:0000256" key="5">
    <source>
        <dbReference type="ARBA" id="ARBA00023163"/>
    </source>
</evidence>
<dbReference type="GO" id="GO:0016987">
    <property type="term" value="F:sigma factor activity"/>
    <property type="evidence" value="ECO:0007669"/>
    <property type="project" value="UniProtKB-KW"/>
</dbReference>
<organism evidence="9 10">
    <name type="scientific">Saccharopolyspora shandongensis</name>
    <dbReference type="NCBI Taxonomy" id="418495"/>
    <lineage>
        <taxon>Bacteria</taxon>
        <taxon>Bacillati</taxon>
        <taxon>Actinomycetota</taxon>
        <taxon>Actinomycetes</taxon>
        <taxon>Pseudonocardiales</taxon>
        <taxon>Pseudonocardiaceae</taxon>
        <taxon>Saccharopolyspora</taxon>
    </lineage>
</organism>
<dbReference type="InterPro" id="IPR007627">
    <property type="entry name" value="RNA_pol_sigma70_r2"/>
</dbReference>
<dbReference type="RefSeq" id="WP_218157639.1">
    <property type="nucleotide sequence ID" value="NZ_FNOK01000061.1"/>
</dbReference>
<dbReference type="EMBL" id="FNOK01000061">
    <property type="protein sequence ID" value="SDZ33731.1"/>
    <property type="molecule type" value="Genomic_DNA"/>
</dbReference>
<keyword evidence="5" id="KW-0804">Transcription</keyword>
<comment type="similarity">
    <text evidence="1">Belongs to the sigma-70 factor family. ECF subfamily.</text>
</comment>
<feature type="region of interest" description="Disordered" evidence="6">
    <location>
        <begin position="1"/>
        <end position="36"/>
    </location>
</feature>
<dbReference type="InterPro" id="IPR013249">
    <property type="entry name" value="RNA_pol_sigma70_r4_t2"/>
</dbReference>
<dbReference type="Pfam" id="PF04542">
    <property type="entry name" value="Sigma70_r2"/>
    <property type="match status" value="1"/>
</dbReference>
<gene>
    <name evidence="9" type="ORF">SAMN05216215_106113</name>
</gene>
<dbReference type="InterPro" id="IPR036388">
    <property type="entry name" value="WH-like_DNA-bd_sf"/>
</dbReference>
<feature type="domain" description="RNA polymerase sigma-70 region 2" evidence="7">
    <location>
        <begin position="49"/>
        <end position="113"/>
    </location>
</feature>
<evidence type="ECO:0000256" key="2">
    <source>
        <dbReference type="ARBA" id="ARBA00023015"/>
    </source>
</evidence>
<evidence type="ECO:0000256" key="4">
    <source>
        <dbReference type="ARBA" id="ARBA00023125"/>
    </source>
</evidence>
<keyword evidence="10" id="KW-1185">Reference proteome</keyword>
<dbReference type="Gene3D" id="1.10.1740.10">
    <property type="match status" value="1"/>
</dbReference>
<dbReference type="Proteomes" id="UP000199529">
    <property type="component" value="Unassembled WGS sequence"/>
</dbReference>
<dbReference type="InterPro" id="IPR013324">
    <property type="entry name" value="RNA_pol_sigma_r3/r4-like"/>
</dbReference>
<evidence type="ECO:0000259" key="8">
    <source>
        <dbReference type="Pfam" id="PF08281"/>
    </source>
</evidence>
<dbReference type="AlphaFoldDB" id="A0A1H3S853"/>
<protein>
    <submittedName>
        <fullName evidence="9">RNA polymerase sigma-70 factor, sigma-E family</fullName>
    </submittedName>
</protein>
<dbReference type="GO" id="GO:0003677">
    <property type="term" value="F:DNA binding"/>
    <property type="evidence" value="ECO:0007669"/>
    <property type="project" value="UniProtKB-KW"/>
</dbReference>
<evidence type="ECO:0000313" key="10">
    <source>
        <dbReference type="Proteomes" id="UP000199529"/>
    </source>
</evidence>
<dbReference type="STRING" id="418495.SAMN05216215_106113"/>
<keyword evidence="3" id="KW-0731">Sigma factor</keyword>
<reference evidence="10" key="1">
    <citation type="submission" date="2016-10" db="EMBL/GenBank/DDBJ databases">
        <authorList>
            <person name="Varghese N."/>
            <person name="Submissions S."/>
        </authorList>
    </citation>
    <scope>NUCLEOTIDE SEQUENCE [LARGE SCALE GENOMIC DNA]</scope>
    <source>
        <strain evidence="10">CGMCC 4.3530</strain>
    </source>
</reference>
<keyword evidence="2" id="KW-0805">Transcription regulation</keyword>
<dbReference type="InterPro" id="IPR014284">
    <property type="entry name" value="RNA_pol_sigma-70_dom"/>
</dbReference>
<dbReference type="InterPro" id="IPR013325">
    <property type="entry name" value="RNA_pol_sigma_r2"/>
</dbReference>
<proteinExistence type="inferred from homology"/>
<dbReference type="InterPro" id="IPR039425">
    <property type="entry name" value="RNA_pol_sigma-70-like"/>
</dbReference>
<evidence type="ECO:0000256" key="1">
    <source>
        <dbReference type="ARBA" id="ARBA00010641"/>
    </source>
</evidence>
<evidence type="ECO:0000259" key="7">
    <source>
        <dbReference type="Pfam" id="PF04542"/>
    </source>
</evidence>
<feature type="domain" description="RNA polymerase sigma factor 70 region 4 type 2" evidence="8">
    <location>
        <begin position="146"/>
        <end position="198"/>
    </location>
</feature>
<evidence type="ECO:0000313" key="9">
    <source>
        <dbReference type="EMBL" id="SDZ33731.1"/>
    </source>
</evidence>
<dbReference type="PANTHER" id="PTHR43133">
    <property type="entry name" value="RNA POLYMERASE ECF-TYPE SIGMA FACTO"/>
    <property type="match status" value="1"/>
</dbReference>
<accession>A0A1H3S853</accession>
<dbReference type="NCBIfam" id="TIGR02937">
    <property type="entry name" value="sigma70-ECF"/>
    <property type="match status" value="1"/>
</dbReference>
<dbReference type="Gene3D" id="1.10.10.10">
    <property type="entry name" value="Winged helix-like DNA-binding domain superfamily/Winged helix DNA-binding domain"/>
    <property type="match status" value="1"/>
</dbReference>
<dbReference type="PANTHER" id="PTHR43133:SF50">
    <property type="entry name" value="ECF RNA POLYMERASE SIGMA FACTOR SIGM"/>
    <property type="match status" value="1"/>
</dbReference>
<dbReference type="SUPFAM" id="SSF88946">
    <property type="entry name" value="Sigma2 domain of RNA polymerase sigma factors"/>
    <property type="match status" value="1"/>
</dbReference>
<dbReference type="Pfam" id="PF08281">
    <property type="entry name" value="Sigma70_r4_2"/>
    <property type="match status" value="1"/>
</dbReference>
<evidence type="ECO:0000256" key="6">
    <source>
        <dbReference type="SAM" id="MobiDB-lite"/>
    </source>
</evidence>
<name>A0A1H3S853_9PSEU</name>
<sequence length="207" mass="23044">MTARKSVSADLPGSGTEPAVAPPARDPGVPEPRNTGLNDLEREAAMAALFDSHHTQLLRLALLLGAEHDAEDLVSEAFCELHRRWRRLHSPESAPAYLRSTVCNLARMRIRHLQVRRRHAQFEADGFGERTMESAESSVLLREDQRQVIAALQTLSGRQREALVLRYWMGLKESDIAESMGISVGAVKSHIFRGMSALAMRIEGGRR</sequence>
<dbReference type="CDD" id="cd06171">
    <property type="entry name" value="Sigma70_r4"/>
    <property type="match status" value="1"/>
</dbReference>
<keyword evidence="4" id="KW-0238">DNA-binding</keyword>
<dbReference type="GO" id="GO:0006352">
    <property type="term" value="P:DNA-templated transcription initiation"/>
    <property type="evidence" value="ECO:0007669"/>
    <property type="project" value="InterPro"/>
</dbReference>
<evidence type="ECO:0000256" key="3">
    <source>
        <dbReference type="ARBA" id="ARBA00023082"/>
    </source>
</evidence>